<evidence type="ECO:0000256" key="3">
    <source>
        <dbReference type="ARBA" id="ARBA00022475"/>
    </source>
</evidence>
<feature type="transmembrane region" description="Helical" evidence="7">
    <location>
        <begin position="144"/>
        <end position="165"/>
    </location>
</feature>
<dbReference type="Proteomes" id="UP000436047">
    <property type="component" value="Unassembled WGS sequence"/>
</dbReference>
<evidence type="ECO:0000256" key="1">
    <source>
        <dbReference type="ARBA" id="ARBA00004651"/>
    </source>
</evidence>
<feature type="transmembrane region" description="Helical" evidence="7">
    <location>
        <begin position="113"/>
        <end position="132"/>
    </location>
</feature>
<feature type="transmembrane region" description="Helical" evidence="7">
    <location>
        <begin position="186"/>
        <end position="211"/>
    </location>
</feature>
<feature type="domain" description="ABC transmembrane type-1" evidence="8">
    <location>
        <begin position="77"/>
        <end position="281"/>
    </location>
</feature>
<dbReference type="InterPro" id="IPR035906">
    <property type="entry name" value="MetI-like_sf"/>
</dbReference>
<proteinExistence type="predicted"/>
<dbReference type="PROSITE" id="PS51257">
    <property type="entry name" value="PROKAR_LIPOPROTEIN"/>
    <property type="match status" value="1"/>
</dbReference>
<dbReference type="GeneID" id="86052862"/>
<evidence type="ECO:0000256" key="6">
    <source>
        <dbReference type="ARBA" id="ARBA00023136"/>
    </source>
</evidence>
<evidence type="ECO:0000313" key="10">
    <source>
        <dbReference type="Proteomes" id="UP000436047"/>
    </source>
</evidence>
<feature type="transmembrane region" description="Helical" evidence="7">
    <location>
        <begin position="264"/>
        <end position="281"/>
    </location>
</feature>
<dbReference type="CDD" id="cd06261">
    <property type="entry name" value="TM_PBP2"/>
    <property type="match status" value="1"/>
</dbReference>
<feature type="transmembrane region" description="Helical" evidence="7">
    <location>
        <begin position="9"/>
        <end position="34"/>
    </location>
</feature>
<dbReference type="GO" id="GO:0055085">
    <property type="term" value="P:transmembrane transport"/>
    <property type="evidence" value="ECO:0007669"/>
    <property type="project" value="InterPro"/>
</dbReference>
<comment type="subcellular location">
    <subcellularLocation>
        <location evidence="1">Cell membrane</location>
        <topology evidence="1">Multi-pass membrane protein</topology>
    </subcellularLocation>
</comment>
<evidence type="ECO:0000256" key="7">
    <source>
        <dbReference type="SAM" id="Phobius"/>
    </source>
</evidence>
<keyword evidence="6 7" id="KW-0472">Membrane</keyword>
<evidence type="ECO:0000256" key="4">
    <source>
        <dbReference type="ARBA" id="ARBA00022692"/>
    </source>
</evidence>
<dbReference type="PANTHER" id="PTHR43744">
    <property type="entry name" value="ABC TRANSPORTER PERMEASE PROTEIN MG189-RELATED-RELATED"/>
    <property type="match status" value="1"/>
</dbReference>
<evidence type="ECO:0000259" key="8">
    <source>
        <dbReference type="PROSITE" id="PS50928"/>
    </source>
</evidence>
<keyword evidence="10" id="KW-1185">Reference proteome</keyword>
<dbReference type="EMBL" id="VUMI01000009">
    <property type="protein sequence ID" value="MSS88104.1"/>
    <property type="molecule type" value="Genomic_DNA"/>
</dbReference>
<evidence type="ECO:0000256" key="5">
    <source>
        <dbReference type="ARBA" id="ARBA00022989"/>
    </source>
</evidence>
<name>A0A6N7WEH3_9FIRM</name>
<dbReference type="RefSeq" id="WP_102287650.1">
    <property type="nucleotide sequence ID" value="NZ_AP031441.1"/>
</dbReference>
<sequence>MKRKSRDKIIFAVISYTLIALFALACVIPFYLIIVGSFTSEHSILTEGYSFLVTADRFSLAGYDTALKNPMEILRAYGVTIFVTVLGTVLSIFLMTMTGYVLSRKDFPWKNGFSFFFFFTTLFNGGLVPWYLLCTQTFQFNNKLYALIIPGLFSVWNMIIAKSFMKGIPYEMVEAAKVDGAGDFCIYYKIMIPMAKPLIATLGLFTALAYWNDWYNCMLFINDNRFWNLQYTLQNILNSSEALKRIAALTGQQVQQLPSESMKMAMTVIATGPIILLYPFLQKYFVKGLTIGAVKG</sequence>
<keyword evidence="3" id="KW-1003">Cell membrane</keyword>
<dbReference type="InterPro" id="IPR000515">
    <property type="entry name" value="MetI-like"/>
</dbReference>
<dbReference type="AlphaFoldDB" id="A0A6N7WEH3"/>
<reference evidence="9 10" key="1">
    <citation type="submission" date="2019-08" db="EMBL/GenBank/DDBJ databases">
        <title>In-depth cultivation of the pig gut microbiome towards novel bacterial diversity and tailored functional studies.</title>
        <authorList>
            <person name="Wylensek D."/>
            <person name="Hitch T.C.A."/>
            <person name="Clavel T."/>
        </authorList>
    </citation>
    <scope>NUCLEOTIDE SEQUENCE [LARGE SCALE GENOMIC DNA]</scope>
    <source>
        <strain evidence="9 10">WCA-389-WT-23B</strain>
    </source>
</reference>
<keyword evidence="2" id="KW-0813">Transport</keyword>
<protein>
    <submittedName>
        <fullName evidence="9">Carbohydrate ABC transporter permease</fullName>
    </submittedName>
</protein>
<accession>A0A6N7WEH3</accession>
<organism evidence="9 10">
    <name type="scientific">Eisenbergiella porci</name>
    <dbReference type="NCBI Taxonomy" id="2652274"/>
    <lineage>
        <taxon>Bacteria</taxon>
        <taxon>Bacillati</taxon>
        <taxon>Bacillota</taxon>
        <taxon>Clostridia</taxon>
        <taxon>Lachnospirales</taxon>
        <taxon>Lachnospiraceae</taxon>
        <taxon>Eisenbergiella</taxon>
    </lineage>
</organism>
<dbReference type="PANTHER" id="PTHR43744:SF9">
    <property type="entry name" value="POLYGALACTURONAN_RHAMNOGALACTURONAN TRANSPORT SYSTEM PERMEASE PROTEIN YTCP"/>
    <property type="match status" value="1"/>
</dbReference>
<dbReference type="Gene3D" id="1.10.3720.10">
    <property type="entry name" value="MetI-like"/>
    <property type="match status" value="1"/>
</dbReference>
<comment type="caution">
    <text evidence="9">The sequence shown here is derived from an EMBL/GenBank/DDBJ whole genome shotgun (WGS) entry which is preliminary data.</text>
</comment>
<keyword evidence="4 7" id="KW-0812">Transmembrane</keyword>
<dbReference type="PROSITE" id="PS50928">
    <property type="entry name" value="ABC_TM1"/>
    <property type="match status" value="1"/>
</dbReference>
<keyword evidence="5 7" id="KW-1133">Transmembrane helix</keyword>
<feature type="transmembrane region" description="Helical" evidence="7">
    <location>
        <begin position="76"/>
        <end position="101"/>
    </location>
</feature>
<evidence type="ECO:0000256" key="2">
    <source>
        <dbReference type="ARBA" id="ARBA00022448"/>
    </source>
</evidence>
<dbReference type="SUPFAM" id="SSF161098">
    <property type="entry name" value="MetI-like"/>
    <property type="match status" value="1"/>
</dbReference>
<evidence type="ECO:0000313" key="9">
    <source>
        <dbReference type="EMBL" id="MSS88104.1"/>
    </source>
</evidence>
<gene>
    <name evidence="9" type="ORF">FYJ45_07260</name>
</gene>
<dbReference type="GO" id="GO:0005886">
    <property type="term" value="C:plasma membrane"/>
    <property type="evidence" value="ECO:0007669"/>
    <property type="project" value="UniProtKB-SubCell"/>
</dbReference>